<evidence type="ECO:0000313" key="8">
    <source>
        <dbReference type="Proteomes" id="UP000261620"/>
    </source>
</evidence>
<dbReference type="Pfam" id="PF00134">
    <property type="entry name" value="Cyclin_N"/>
    <property type="match status" value="1"/>
</dbReference>
<comment type="function">
    <text evidence="1">Essential for the control of the cell cycle at the G2/M (mitosis) transition.</text>
</comment>
<evidence type="ECO:0000259" key="6">
    <source>
        <dbReference type="SMART" id="SM01332"/>
    </source>
</evidence>
<dbReference type="Proteomes" id="UP000261620">
    <property type="component" value="Unplaced"/>
</dbReference>
<protein>
    <submittedName>
        <fullName evidence="7">Uncharacterized protein</fullName>
    </submittedName>
</protein>
<accession>A0A3Q3VZ49</accession>
<proteinExistence type="inferred from homology"/>
<name>A0A3Q3VZ49_MOLML</name>
<dbReference type="PANTHER" id="PTHR10177">
    <property type="entry name" value="CYCLINS"/>
    <property type="match status" value="1"/>
</dbReference>
<reference evidence="7" key="1">
    <citation type="submission" date="2025-08" db="UniProtKB">
        <authorList>
            <consortium name="Ensembl"/>
        </authorList>
    </citation>
    <scope>IDENTIFICATION</scope>
</reference>
<keyword evidence="2 4" id="KW-0195">Cyclin</keyword>
<dbReference type="FunFam" id="1.10.472.10:FF:000057">
    <property type="entry name" value="Cyclin N-terminal domain containing 2"/>
    <property type="match status" value="1"/>
</dbReference>
<evidence type="ECO:0000256" key="3">
    <source>
        <dbReference type="ARBA" id="ARBA00025821"/>
    </source>
</evidence>
<feature type="domain" description="Cyclin-like" evidence="5">
    <location>
        <begin position="167"/>
        <end position="247"/>
    </location>
</feature>
<dbReference type="Pfam" id="PF02984">
    <property type="entry name" value="Cyclin_C"/>
    <property type="match status" value="1"/>
</dbReference>
<evidence type="ECO:0000256" key="4">
    <source>
        <dbReference type="RuleBase" id="RU000383"/>
    </source>
</evidence>
<dbReference type="SMART" id="SM00385">
    <property type="entry name" value="CYCLIN"/>
    <property type="match status" value="2"/>
</dbReference>
<reference evidence="7" key="2">
    <citation type="submission" date="2025-09" db="UniProtKB">
        <authorList>
            <consortium name="Ensembl"/>
        </authorList>
    </citation>
    <scope>IDENTIFICATION</scope>
</reference>
<evidence type="ECO:0000256" key="1">
    <source>
        <dbReference type="ARBA" id="ARBA00003222"/>
    </source>
</evidence>
<organism evidence="7 8">
    <name type="scientific">Mola mola</name>
    <name type="common">Ocean sunfish</name>
    <name type="synonym">Tetraodon mola</name>
    <dbReference type="NCBI Taxonomy" id="94237"/>
    <lineage>
        <taxon>Eukaryota</taxon>
        <taxon>Metazoa</taxon>
        <taxon>Chordata</taxon>
        <taxon>Craniata</taxon>
        <taxon>Vertebrata</taxon>
        <taxon>Euteleostomi</taxon>
        <taxon>Actinopterygii</taxon>
        <taxon>Neopterygii</taxon>
        <taxon>Teleostei</taxon>
        <taxon>Neoteleostei</taxon>
        <taxon>Acanthomorphata</taxon>
        <taxon>Eupercaria</taxon>
        <taxon>Tetraodontiformes</taxon>
        <taxon>Molidae</taxon>
        <taxon>Mola</taxon>
    </lineage>
</organism>
<keyword evidence="8" id="KW-1185">Reference proteome</keyword>
<dbReference type="STRING" id="94237.ENSMMOP00000006898"/>
<dbReference type="InterPro" id="IPR036915">
    <property type="entry name" value="Cyclin-like_sf"/>
</dbReference>
<dbReference type="SMART" id="SM01332">
    <property type="entry name" value="Cyclin_C"/>
    <property type="match status" value="1"/>
</dbReference>
<feature type="domain" description="Cyclin-like" evidence="5">
    <location>
        <begin position="260"/>
        <end position="347"/>
    </location>
</feature>
<dbReference type="InterPro" id="IPR004367">
    <property type="entry name" value="Cyclin_C-dom"/>
</dbReference>
<feature type="domain" description="Cyclin C-terminal" evidence="6">
    <location>
        <begin position="256"/>
        <end position="378"/>
    </location>
</feature>
<dbReference type="InterPro" id="IPR006671">
    <property type="entry name" value="Cyclin_N"/>
</dbReference>
<comment type="subunit">
    <text evidence="3">Interacts with the CDK1 protein kinase to form a serine/threonine kinase holoenzyme complex also known as maturation promoting factor (MPF). The cyclin subunit imparts substrate specificity to the complex.</text>
</comment>
<dbReference type="SUPFAM" id="SSF47954">
    <property type="entry name" value="Cyclin-like"/>
    <property type="match status" value="2"/>
</dbReference>
<dbReference type="InterPro" id="IPR039361">
    <property type="entry name" value="Cyclin"/>
</dbReference>
<dbReference type="AlphaFoldDB" id="A0A3Q3VZ49"/>
<dbReference type="Gene3D" id="1.10.472.10">
    <property type="entry name" value="Cyclin-like"/>
    <property type="match status" value="2"/>
</dbReference>
<dbReference type="InterPro" id="IPR013763">
    <property type="entry name" value="Cyclin-like_dom"/>
</dbReference>
<evidence type="ECO:0000313" key="7">
    <source>
        <dbReference type="Ensembl" id="ENSMMOP00000006898.1"/>
    </source>
</evidence>
<sequence>MARTGFCDPKPLLDLHNKVSICSEGLNPALIWIFSQDNAKFTREVFSLSEGPTFHNKTSKRQVENNLLAYSHASLSSFPLCVADGCMEKPVLLHPPGLQGLHSLQVLMPSLLRHEVEMALEKLDLIWDRAYAWDMFLDMMRTQMQNSFPNTDLPQDFTDATRAVLVNWLIQVHVSAETLYLAIHLLNRSLCQIKVYTANLQLLGMVCLFLAAKKEECLLPEVSGLCYLMDHTYTKHQLLRMERKVLCGLKFDLSYCPPLHFLIVFASVARCSAKVVWMARYLLELSLLEGQCVVFQPVQLAGAALCLARQVLEELGGPEGEAAWCLASSLHVGSETVLLRIMHILANAAANAHTRETCATFIKFSSPETMHVSRHPGLKNASGLVGICT</sequence>
<evidence type="ECO:0000259" key="5">
    <source>
        <dbReference type="SMART" id="SM00385"/>
    </source>
</evidence>
<comment type="similarity">
    <text evidence="4">Belongs to the cyclin family.</text>
</comment>
<evidence type="ECO:0000256" key="2">
    <source>
        <dbReference type="ARBA" id="ARBA00023127"/>
    </source>
</evidence>
<dbReference type="OMA" id="CSLMDHT"/>
<dbReference type="Ensembl" id="ENSMMOT00000007027.1">
    <property type="protein sequence ID" value="ENSMMOP00000006898.1"/>
    <property type="gene ID" value="ENSMMOG00000005362.1"/>
</dbReference>